<comment type="caution">
    <text evidence="11">The sequence shown here is derived from an EMBL/GenBank/DDBJ whole genome shotgun (WGS) entry which is preliminary data.</text>
</comment>
<dbReference type="InterPro" id="IPR030662">
    <property type="entry name" value="DPH6/MJ0570"/>
</dbReference>
<evidence type="ECO:0000256" key="2">
    <source>
        <dbReference type="ARBA" id="ARBA00012089"/>
    </source>
</evidence>
<dbReference type="InterPro" id="IPR006175">
    <property type="entry name" value="YjgF/YER057c/UK114"/>
</dbReference>
<dbReference type="CDD" id="cd06155">
    <property type="entry name" value="eu_AANH_C_1"/>
    <property type="match status" value="1"/>
</dbReference>
<evidence type="ECO:0000256" key="8">
    <source>
        <dbReference type="ARBA" id="ARBA00031552"/>
    </source>
</evidence>
<dbReference type="EC" id="6.3.1.14" evidence="2"/>
<dbReference type="GO" id="GO:0017178">
    <property type="term" value="F:diphthine-ammonia ligase activity"/>
    <property type="evidence" value="ECO:0007669"/>
    <property type="project" value="UniProtKB-EC"/>
</dbReference>
<dbReference type="CDD" id="cd01994">
    <property type="entry name" value="AANH_PF0828-like"/>
    <property type="match status" value="1"/>
</dbReference>
<evidence type="ECO:0000256" key="6">
    <source>
        <dbReference type="ARBA" id="ARBA00022840"/>
    </source>
</evidence>
<dbReference type="NCBIfam" id="TIGR00290">
    <property type="entry name" value="MJ0570_dom"/>
    <property type="match status" value="1"/>
</dbReference>
<dbReference type="EMBL" id="JAHMUF010000006">
    <property type="protein sequence ID" value="KAG7194630.1"/>
    <property type="molecule type" value="Genomic_DNA"/>
</dbReference>
<keyword evidence="5" id="KW-0547">Nucleotide-binding</keyword>
<dbReference type="Pfam" id="PF01902">
    <property type="entry name" value="Diphthami_syn_2"/>
    <property type="match status" value="1"/>
</dbReference>
<dbReference type="Gene3D" id="3.90.1490.10">
    <property type="entry name" value="putative n-type atp pyrophosphatase, domain 2"/>
    <property type="match status" value="1"/>
</dbReference>
<feature type="domain" description="Diphthamide synthase" evidence="10">
    <location>
        <begin position="1"/>
        <end position="232"/>
    </location>
</feature>
<dbReference type="InterPro" id="IPR035959">
    <property type="entry name" value="RutC-like_sf"/>
</dbReference>
<dbReference type="GeneID" id="66117680"/>
<keyword evidence="6" id="KW-0067">ATP-binding</keyword>
<protein>
    <recommendedName>
        <fullName evidence="3">Diphthine--ammonia ligase</fullName>
        <ecNumber evidence="2">6.3.1.14</ecNumber>
    </recommendedName>
    <alternativeName>
        <fullName evidence="7">Diphthamide synthase</fullName>
    </alternativeName>
    <alternativeName>
        <fullName evidence="8">Diphthamide synthetase</fullName>
    </alternativeName>
</protein>
<gene>
    <name evidence="11" type="ORF">KQ657_004306</name>
</gene>
<dbReference type="GO" id="GO:0005524">
    <property type="term" value="F:ATP binding"/>
    <property type="evidence" value="ECO:0007669"/>
    <property type="project" value="UniProtKB-KW"/>
</dbReference>
<dbReference type="Gene3D" id="3.30.1330.40">
    <property type="entry name" value="RutC-like"/>
    <property type="match status" value="2"/>
</dbReference>
<dbReference type="RefSeq" id="XP_043050177.1">
    <property type="nucleotide sequence ID" value="XM_043194980.1"/>
</dbReference>
<evidence type="ECO:0000256" key="9">
    <source>
        <dbReference type="ARBA" id="ARBA00048108"/>
    </source>
</evidence>
<reference evidence="11" key="1">
    <citation type="submission" date="2021-03" db="EMBL/GenBank/DDBJ databases">
        <authorList>
            <person name="Palmer J.M."/>
        </authorList>
    </citation>
    <scope>NUCLEOTIDE SEQUENCE</scope>
    <source>
        <strain evidence="11">ARV_011</strain>
    </source>
</reference>
<dbReference type="SUPFAM" id="SSF52402">
    <property type="entry name" value="Adenine nucleotide alpha hydrolases-like"/>
    <property type="match status" value="1"/>
</dbReference>
<keyword evidence="4" id="KW-0436">Ligase</keyword>
<accession>A0A9P7VBA1</accession>
<dbReference type="PANTHER" id="PTHR12196">
    <property type="entry name" value="DOMAIN OF UNKNOWN FUNCTION 71 DUF71 -CONTAINING PROTEIN"/>
    <property type="match status" value="1"/>
</dbReference>
<dbReference type="PANTHER" id="PTHR12196:SF2">
    <property type="entry name" value="DIPHTHINE--AMMONIA LIGASE"/>
    <property type="match status" value="1"/>
</dbReference>
<dbReference type="SUPFAM" id="SSF55298">
    <property type="entry name" value="YjgF-like"/>
    <property type="match status" value="2"/>
</dbReference>
<evidence type="ECO:0000256" key="4">
    <source>
        <dbReference type="ARBA" id="ARBA00022598"/>
    </source>
</evidence>
<dbReference type="Gene3D" id="3.40.50.620">
    <property type="entry name" value="HUPs"/>
    <property type="match status" value="1"/>
</dbReference>
<comment type="pathway">
    <text evidence="1">Protein modification; peptidyl-diphthamide biosynthesis.</text>
</comment>
<evidence type="ECO:0000313" key="12">
    <source>
        <dbReference type="Proteomes" id="UP000790833"/>
    </source>
</evidence>
<dbReference type="GO" id="GO:0017183">
    <property type="term" value="P:protein histidyl modification to diphthamide"/>
    <property type="evidence" value="ECO:0007669"/>
    <property type="project" value="TreeGrafter"/>
</dbReference>
<evidence type="ECO:0000256" key="1">
    <source>
        <dbReference type="ARBA" id="ARBA00005156"/>
    </source>
</evidence>
<evidence type="ECO:0000313" key="11">
    <source>
        <dbReference type="EMBL" id="KAG7194630.1"/>
    </source>
</evidence>
<dbReference type="Pfam" id="PF01042">
    <property type="entry name" value="Ribonuc_L-PSP"/>
    <property type="match status" value="1"/>
</dbReference>
<dbReference type="InterPro" id="IPR002761">
    <property type="entry name" value="Diphthami_syn_dom"/>
</dbReference>
<sequence>MKFMALVSGGKDSFFNIHHCLSQRHELIALANLYPPKAQDNDEIDSFMFQTVGHDVIDYYSQCLDVPLYRQEISGKSANQDLEYSITMNDEIEDLYQLLARVKEIHPEVRGVSCGAILSHYQRTRVENVCERLGLVSLTYLWQRDQMELMGEMCANGLDARLIKVAAIGLNEKHLGKSISEMYPILIKLNAMYQVHICGEGGEFETLVLDSPIFKKFKLEIREQQIIQHSNDDVYYLRLKLNLVPKEESSLPTLGRPILNAFSEEALEHIDKVSPIQVPNVSLLSLEVQAATTTNYEPCYKVVTTKRRVYINNLVSSASGGIVEQASEIFNKLKTILDENGVTFNDIQHVNMLLKDMSEFGQINKTYHTRFAGLFLPPSRICISTTLGSHDLQLSCVVLKNKGRKQGTHIRSISYWAPHNIGPYSQVRVDEVEKYKLATISGQIPLIPSLMELETTRDHFRESILALQHLDSVRKIVDIDEWAFIIGFITPEFPIDVALSTSKAYFEEYDGSLMDRMVIVTVPALPRGARVEWGAQAFSNKVSMYENDDGEDEEDPIDSQKGELIIGSKDCQMKLGVYFTNDFEQIKNIAVAGQYQQVFTPYENTSQFKDFDFDLLPVFGVYDSMGTHYKYCVIQKVEYN</sequence>
<evidence type="ECO:0000256" key="5">
    <source>
        <dbReference type="ARBA" id="ARBA00022741"/>
    </source>
</evidence>
<evidence type="ECO:0000256" key="3">
    <source>
        <dbReference type="ARBA" id="ARBA00018426"/>
    </source>
</evidence>
<proteinExistence type="predicted"/>
<organism evidence="11 12">
    <name type="scientific">Scheffersomyces spartinae</name>
    <dbReference type="NCBI Taxonomy" id="45513"/>
    <lineage>
        <taxon>Eukaryota</taxon>
        <taxon>Fungi</taxon>
        <taxon>Dikarya</taxon>
        <taxon>Ascomycota</taxon>
        <taxon>Saccharomycotina</taxon>
        <taxon>Pichiomycetes</taxon>
        <taxon>Debaryomycetaceae</taxon>
        <taxon>Scheffersomyces</taxon>
    </lineage>
</organism>
<evidence type="ECO:0000256" key="7">
    <source>
        <dbReference type="ARBA" id="ARBA00029814"/>
    </source>
</evidence>
<dbReference type="InterPro" id="IPR014729">
    <property type="entry name" value="Rossmann-like_a/b/a_fold"/>
</dbReference>
<dbReference type="CDD" id="cd06156">
    <property type="entry name" value="eu_AANH_C_2"/>
    <property type="match status" value="1"/>
</dbReference>
<comment type="catalytic activity">
    <reaction evidence="9">
        <text>diphthine-[translation elongation factor 2] + NH4(+) + ATP = diphthamide-[translation elongation factor 2] + AMP + diphosphate + H(+)</text>
        <dbReference type="Rhea" id="RHEA:19753"/>
        <dbReference type="Rhea" id="RHEA-COMP:10172"/>
        <dbReference type="Rhea" id="RHEA-COMP:10174"/>
        <dbReference type="ChEBI" id="CHEBI:15378"/>
        <dbReference type="ChEBI" id="CHEBI:16692"/>
        <dbReference type="ChEBI" id="CHEBI:28938"/>
        <dbReference type="ChEBI" id="CHEBI:30616"/>
        <dbReference type="ChEBI" id="CHEBI:33019"/>
        <dbReference type="ChEBI" id="CHEBI:82696"/>
        <dbReference type="ChEBI" id="CHEBI:456215"/>
        <dbReference type="EC" id="6.3.1.14"/>
    </reaction>
</comment>
<dbReference type="OrthoDB" id="686384at2759"/>
<evidence type="ECO:0000259" key="10">
    <source>
        <dbReference type="Pfam" id="PF01902"/>
    </source>
</evidence>
<dbReference type="AlphaFoldDB" id="A0A9P7VBA1"/>
<keyword evidence="12" id="KW-1185">Reference proteome</keyword>
<name>A0A9P7VBA1_9ASCO</name>
<dbReference type="FunFam" id="3.90.1490.10:FF:000001">
    <property type="entry name" value="Diphthine--ammonia ligase"/>
    <property type="match status" value="1"/>
</dbReference>
<dbReference type="FunFam" id="3.40.50.620:FF:000145">
    <property type="entry name" value="ATP-binding domain containing protein"/>
    <property type="match status" value="1"/>
</dbReference>
<dbReference type="Proteomes" id="UP000790833">
    <property type="component" value="Unassembled WGS sequence"/>
</dbReference>